<name>A0A8J4QD60_9ROSI</name>
<evidence type="ECO:0000259" key="3">
    <source>
        <dbReference type="Pfam" id="PF26130"/>
    </source>
</evidence>
<reference evidence="4" key="1">
    <citation type="submission" date="2020-03" db="EMBL/GenBank/DDBJ databases">
        <title>Castanea mollissima Vanexum genome sequencing.</title>
        <authorList>
            <person name="Staton M."/>
        </authorList>
    </citation>
    <scope>NUCLEOTIDE SEQUENCE</scope>
    <source>
        <tissue evidence="4">Leaf</tissue>
    </source>
</reference>
<feature type="region of interest" description="Disordered" evidence="2">
    <location>
        <begin position="1"/>
        <end position="26"/>
    </location>
</feature>
<dbReference type="PANTHER" id="PTHR33924:SF5">
    <property type="entry name" value="CATION-TRANSPORTING ATPASE"/>
    <property type="match status" value="1"/>
</dbReference>
<gene>
    <name evidence="4" type="ORF">CMV_028869</name>
</gene>
<evidence type="ECO:0000313" key="5">
    <source>
        <dbReference type="Proteomes" id="UP000737018"/>
    </source>
</evidence>
<evidence type="ECO:0000256" key="1">
    <source>
        <dbReference type="SAM" id="Coils"/>
    </source>
</evidence>
<feature type="compositionally biased region" description="Polar residues" evidence="2">
    <location>
        <begin position="894"/>
        <end position="905"/>
    </location>
</feature>
<dbReference type="OrthoDB" id="1930341at2759"/>
<feature type="domain" description="PB1-like" evidence="3">
    <location>
        <begin position="598"/>
        <end position="695"/>
    </location>
</feature>
<dbReference type="InterPro" id="IPR058594">
    <property type="entry name" value="PB1-like_dom_pln"/>
</dbReference>
<feature type="region of interest" description="Disordered" evidence="2">
    <location>
        <begin position="173"/>
        <end position="204"/>
    </location>
</feature>
<feature type="compositionally biased region" description="Basic and acidic residues" evidence="2">
    <location>
        <begin position="16"/>
        <end position="26"/>
    </location>
</feature>
<comment type="caution">
    <text evidence="4">The sequence shown here is derived from an EMBL/GenBank/DDBJ whole genome shotgun (WGS) entry which is preliminary data.</text>
</comment>
<feature type="compositionally biased region" description="Basic and acidic residues" evidence="2">
    <location>
        <begin position="184"/>
        <end position="195"/>
    </location>
</feature>
<feature type="coiled-coil region" evidence="1">
    <location>
        <begin position="507"/>
        <end position="534"/>
    </location>
</feature>
<feature type="region of interest" description="Disordered" evidence="2">
    <location>
        <begin position="219"/>
        <end position="241"/>
    </location>
</feature>
<dbReference type="Proteomes" id="UP000737018">
    <property type="component" value="Unassembled WGS sequence"/>
</dbReference>
<dbReference type="EMBL" id="JRKL02012562">
    <property type="protein sequence ID" value="KAF3944679.1"/>
    <property type="molecule type" value="Genomic_DNA"/>
</dbReference>
<dbReference type="Pfam" id="PF26130">
    <property type="entry name" value="PB1-like"/>
    <property type="match status" value="1"/>
</dbReference>
<keyword evidence="1" id="KW-0175">Coiled coil</keyword>
<protein>
    <recommendedName>
        <fullName evidence="3">PB1-like domain-containing protein</fullName>
    </recommendedName>
</protein>
<feature type="region of interest" description="Disordered" evidence="2">
    <location>
        <begin position="846"/>
        <end position="908"/>
    </location>
</feature>
<evidence type="ECO:0000313" key="4">
    <source>
        <dbReference type="EMBL" id="KAF3944679.1"/>
    </source>
</evidence>
<accession>A0A8J4QD60</accession>
<evidence type="ECO:0000256" key="2">
    <source>
        <dbReference type="SAM" id="MobiDB-lite"/>
    </source>
</evidence>
<feature type="region of interest" description="Disordered" evidence="2">
    <location>
        <begin position="300"/>
        <end position="334"/>
    </location>
</feature>
<dbReference type="AlphaFoldDB" id="A0A8J4QD60"/>
<keyword evidence="5" id="KW-1185">Reference proteome</keyword>
<proteinExistence type="predicted"/>
<sequence>MKTKDQGERSLLIPRSDSKIVSEKRGSAGFEEKCDLSRKRVKMRDLESVCRSEGINFHFQKSLKNSESSDQSPFGEEEMSQVTEVPITSDLDASQAEKTGNNLFPIAVNLAHGPLDLNAEACAAKHSVFNDTQKCAENSGKVSLLQNHGRENNNNCVTSRGISLDLNAEDVSSSVNQDTSYPLKVHERSKSRDVSECGSTVEGDEDPLRRWREMKQNGFLSSSHGGIPMPKQRTRKSKSDVIKKKMELAKREQVDRFTKIAAPSGLLNGLNPGIINHVRNKKQVHSIIEALVRSEKLENGKVGSKHAAQLNSESTEAANRKDLENVDDSGTQEVSFSHDDGSLCSLSGIRHTRGYPVAMSKSSNLITGGTGGHCDPSMIERICGKTCDSDSTLVSQDYMLELKLSSSNQASENAGPLPNEESAANFASSIKAADVASQWLELLHQDIKGRLSALRRSKKRVRAVITTELPFLMSKEFSFNQENENSTDRFSNSASADMHHARWSTMFDQMEKALAEEEKQLECWLNQVKEMQLHCDQGLQHVHWNVPFGLKLLGASEIDPRSRKADSSERELAVMAAAASIYSTSNFLLSENMAAEIRFDFIIHHSENFEWNLGLEYVGGEVSVMGNVDPDLLSHFEVQDICVDTKGPINSRIYYLIPGGDLEQGLRLITSDDDVTYMCELHAEWPTNEITLYVEPEVEPIAIEEPIVEPDQPIAIDQPWEMNDEDDDTDCEEVTNNVSVRSSVVNQNDVSEEPVEGLRDGTVGGAVHVDDHATHGQNVDDNATHGQIVGSENVHMDEPDWLDEGYEGPDYPNDIFGAQNNEVPNMKEHQRDTKNVKEGEHLKELVTDNGKRPEAATSDQFADDNDWAEKALDEDDTRSINSFEDEDERRDSAAQGTSDPYSGQITYKGDYPTWKVLAWQ</sequence>
<dbReference type="PANTHER" id="PTHR33924">
    <property type="entry name" value="CATION-TRANSPORTING ATPASE"/>
    <property type="match status" value="1"/>
</dbReference>
<feature type="compositionally biased region" description="Acidic residues" evidence="2">
    <location>
        <begin position="861"/>
        <end position="876"/>
    </location>
</feature>
<organism evidence="4 5">
    <name type="scientific">Castanea mollissima</name>
    <name type="common">Chinese chestnut</name>
    <dbReference type="NCBI Taxonomy" id="60419"/>
    <lineage>
        <taxon>Eukaryota</taxon>
        <taxon>Viridiplantae</taxon>
        <taxon>Streptophyta</taxon>
        <taxon>Embryophyta</taxon>
        <taxon>Tracheophyta</taxon>
        <taxon>Spermatophyta</taxon>
        <taxon>Magnoliopsida</taxon>
        <taxon>eudicotyledons</taxon>
        <taxon>Gunneridae</taxon>
        <taxon>Pentapetalae</taxon>
        <taxon>rosids</taxon>
        <taxon>fabids</taxon>
        <taxon>Fagales</taxon>
        <taxon>Fagaceae</taxon>
        <taxon>Castanea</taxon>
    </lineage>
</organism>